<dbReference type="EMBL" id="JAGFMF010011961">
    <property type="protein sequence ID" value="KAG8508916.1"/>
    <property type="molecule type" value="Genomic_DNA"/>
</dbReference>
<comment type="caution">
    <text evidence="1">The sequence shown here is derived from an EMBL/GenBank/DDBJ whole genome shotgun (WGS) entry which is preliminary data.</text>
</comment>
<gene>
    <name evidence="1" type="ORF">J0S82_000594</name>
</gene>
<dbReference type="AlphaFoldDB" id="A0A8J5ZR98"/>
<dbReference type="OrthoDB" id="10057795at2759"/>
<dbReference type="GO" id="GO:0005886">
    <property type="term" value="C:plasma membrane"/>
    <property type="evidence" value="ECO:0007669"/>
    <property type="project" value="TreeGrafter"/>
</dbReference>
<dbReference type="Proteomes" id="UP000700334">
    <property type="component" value="Unassembled WGS sequence"/>
</dbReference>
<sequence length="150" mass="17179">MPTLECSQHRSIADRQSALEAELRTVQASRRDLENFLKWMQEAEATVNVLADASQREDALEDSTLARELAQQMEVDPQLMFIMIFKPQWKLHPEYVPMHRNSEFGDVCFVPAALMFHLISFLAVERALRQQAAGSIRLLNEPLHFLTTPG</sequence>
<dbReference type="PANTHER" id="PTHR12268">
    <property type="entry name" value="E3 UBIQUITIN-PROTEIN LIGASE KCMF1"/>
    <property type="match status" value="1"/>
</dbReference>
<dbReference type="PANTHER" id="PTHR12268:SF26">
    <property type="entry name" value="UTROPHIN"/>
    <property type="match status" value="1"/>
</dbReference>
<organism evidence="1 2">
    <name type="scientific">Galemys pyrenaicus</name>
    <name type="common">Iberian desman</name>
    <name type="synonym">Pyrenean desman</name>
    <dbReference type="NCBI Taxonomy" id="202257"/>
    <lineage>
        <taxon>Eukaryota</taxon>
        <taxon>Metazoa</taxon>
        <taxon>Chordata</taxon>
        <taxon>Craniata</taxon>
        <taxon>Vertebrata</taxon>
        <taxon>Euteleostomi</taxon>
        <taxon>Mammalia</taxon>
        <taxon>Eutheria</taxon>
        <taxon>Laurasiatheria</taxon>
        <taxon>Eulipotyphla</taxon>
        <taxon>Talpidae</taxon>
        <taxon>Galemys</taxon>
    </lineage>
</organism>
<dbReference type="GO" id="GO:0099536">
    <property type="term" value="P:synaptic signaling"/>
    <property type="evidence" value="ECO:0007669"/>
    <property type="project" value="TreeGrafter"/>
</dbReference>
<protein>
    <submittedName>
        <fullName evidence="1">Utrophin</fullName>
    </submittedName>
</protein>
<proteinExistence type="predicted"/>
<name>A0A8J5ZR98_GALPY</name>
<dbReference type="GO" id="GO:0045202">
    <property type="term" value="C:synapse"/>
    <property type="evidence" value="ECO:0007669"/>
    <property type="project" value="GOC"/>
</dbReference>
<reference evidence="1" key="1">
    <citation type="journal article" date="2021" name="Evol. Appl.">
        <title>The genome of the Pyrenean desman and the effects of bottlenecks and inbreeding on the genomic landscape of an endangered species.</title>
        <authorList>
            <person name="Escoda L."/>
            <person name="Castresana J."/>
        </authorList>
    </citation>
    <scope>NUCLEOTIDE SEQUENCE</scope>
    <source>
        <strain evidence="1">IBE-C5619</strain>
    </source>
</reference>
<dbReference type="InterPro" id="IPR050774">
    <property type="entry name" value="KCMF1/Dystrophin"/>
</dbReference>
<evidence type="ECO:0000313" key="2">
    <source>
        <dbReference type="Proteomes" id="UP000700334"/>
    </source>
</evidence>
<accession>A0A8J5ZR98</accession>
<keyword evidence="2" id="KW-1185">Reference proteome</keyword>
<evidence type="ECO:0000313" key="1">
    <source>
        <dbReference type="EMBL" id="KAG8508916.1"/>
    </source>
</evidence>